<evidence type="ECO:0000256" key="2">
    <source>
        <dbReference type="ARBA" id="ARBA00022692"/>
    </source>
</evidence>
<gene>
    <name evidence="8" type="ORF">EA656_14265</name>
    <name evidence="6" type="ORF">EA658_11240</name>
    <name evidence="7" type="ORF">EA661_07065</name>
</gene>
<name>A0A4Q8LM99_9GAMM</name>
<sequence length="86" mass="9338">MPTRCWPAPPAAPLPRSLPVLPPEISIGGVYVPGLLVLASALFVVFWLLDGLAARAGLYRYAWHPPLFRLAVYVCVFGLLGLLLLN</sequence>
<evidence type="ECO:0000313" key="8">
    <source>
        <dbReference type="EMBL" id="TAA33608.1"/>
    </source>
</evidence>
<keyword evidence="2 5" id="KW-0812">Transmembrane</keyword>
<dbReference type="EMBL" id="SHMF01000004">
    <property type="protein sequence ID" value="TAA33608.1"/>
    <property type="molecule type" value="Genomic_DNA"/>
</dbReference>
<dbReference type="EMBL" id="SHME01000003">
    <property type="protein sequence ID" value="TAA19421.1"/>
    <property type="molecule type" value="Genomic_DNA"/>
</dbReference>
<dbReference type="InterPro" id="IPR012451">
    <property type="entry name" value="DUF1656"/>
</dbReference>
<keyword evidence="1" id="KW-1003">Cell membrane</keyword>
<dbReference type="Proteomes" id="UP000292087">
    <property type="component" value="Unassembled WGS sequence"/>
</dbReference>
<dbReference type="Pfam" id="PF07869">
    <property type="entry name" value="DUF1656"/>
    <property type="match status" value="1"/>
</dbReference>
<feature type="transmembrane region" description="Helical" evidence="5">
    <location>
        <begin position="66"/>
        <end position="85"/>
    </location>
</feature>
<dbReference type="Proteomes" id="UP000293089">
    <property type="component" value="Unassembled WGS sequence"/>
</dbReference>
<protein>
    <submittedName>
        <fullName evidence="7">DUF1656 domain-containing protein</fullName>
    </submittedName>
</protein>
<dbReference type="EMBL" id="SHMB01000002">
    <property type="protein sequence ID" value="TAA31327.1"/>
    <property type="molecule type" value="Genomic_DNA"/>
</dbReference>
<accession>A0A4Q9TBW3</accession>
<feature type="transmembrane region" description="Helical" evidence="5">
    <location>
        <begin position="30"/>
        <end position="54"/>
    </location>
</feature>
<evidence type="ECO:0000313" key="9">
    <source>
        <dbReference type="Proteomes" id="UP000291286"/>
    </source>
</evidence>
<evidence type="ECO:0000313" key="11">
    <source>
        <dbReference type="Proteomes" id="UP000293089"/>
    </source>
</evidence>
<evidence type="ECO:0000256" key="3">
    <source>
        <dbReference type="ARBA" id="ARBA00022989"/>
    </source>
</evidence>
<accession>A0A4Q8LQP8</accession>
<proteinExistence type="predicted"/>
<keyword evidence="3 5" id="KW-1133">Transmembrane helix</keyword>
<evidence type="ECO:0000256" key="4">
    <source>
        <dbReference type="ARBA" id="ARBA00023136"/>
    </source>
</evidence>
<keyword evidence="11" id="KW-1185">Reference proteome</keyword>
<comment type="caution">
    <text evidence="7">The sequence shown here is derived from an EMBL/GenBank/DDBJ whole genome shotgun (WGS) entry which is preliminary data.</text>
</comment>
<dbReference type="Proteomes" id="UP000291286">
    <property type="component" value="Unassembled WGS sequence"/>
</dbReference>
<evidence type="ECO:0000313" key="6">
    <source>
        <dbReference type="EMBL" id="TAA19421.1"/>
    </source>
</evidence>
<evidence type="ECO:0000313" key="7">
    <source>
        <dbReference type="EMBL" id="TAA31327.1"/>
    </source>
</evidence>
<organism evidence="7 9">
    <name type="scientific">Pseudoxanthomonas winnipegensis</name>
    <dbReference type="NCBI Taxonomy" id="2480810"/>
    <lineage>
        <taxon>Bacteria</taxon>
        <taxon>Pseudomonadati</taxon>
        <taxon>Pseudomonadota</taxon>
        <taxon>Gammaproteobacteria</taxon>
        <taxon>Lysobacterales</taxon>
        <taxon>Lysobacteraceae</taxon>
        <taxon>Pseudoxanthomonas</taxon>
    </lineage>
</organism>
<dbReference type="AlphaFoldDB" id="A0A4Q8LM99"/>
<reference evidence="9 10" key="1">
    <citation type="submission" date="2019-02" db="EMBL/GenBank/DDBJ databases">
        <title>WGS of Pseudoxanthomonas species novum from clinical isolates.</title>
        <authorList>
            <person name="Bernier A.-M."/>
            <person name="Bernard K."/>
            <person name="Vachon A."/>
        </authorList>
    </citation>
    <scope>NUCLEOTIDE SEQUENCE [LARGE SCALE GENOMIC DNA]</scope>
    <source>
        <strain evidence="11">NML 170316</strain>
        <strain evidence="8 10">NML140781</strain>
        <strain evidence="6">NML170316</strain>
        <strain evidence="7 9">NML171202</strain>
    </source>
</reference>
<evidence type="ECO:0000256" key="5">
    <source>
        <dbReference type="SAM" id="Phobius"/>
    </source>
</evidence>
<evidence type="ECO:0000313" key="10">
    <source>
        <dbReference type="Proteomes" id="UP000292087"/>
    </source>
</evidence>
<accession>A0A4Q8LM99</accession>
<keyword evidence="4 5" id="KW-0472">Membrane</keyword>
<evidence type="ECO:0000256" key="1">
    <source>
        <dbReference type="ARBA" id="ARBA00022475"/>
    </source>
</evidence>